<accession>A0A4Q7YVI8</accession>
<organism evidence="7 8">
    <name type="scientific">Edaphobacter modestus</name>
    <dbReference type="NCBI Taxonomy" id="388466"/>
    <lineage>
        <taxon>Bacteria</taxon>
        <taxon>Pseudomonadati</taxon>
        <taxon>Acidobacteriota</taxon>
        <taxon>Terriglobia</taxon>
        <taxon>Terriglobales</taxon>
        <taxon>Acidobacteriaceae</taxon>
        <taxon>Edaphobacter</taxon>
    </lineage>
</organism>
<evidence type="ECO:0000256" key="1">
    <source>
        <dbReference type="ARBA" id="ARBA00004138"/>
    </source>
</evidence>
<dbReference type="PANTHER" id="PTHR22538:SF0">
    <property type="entry name" value="CILIA- AND FLAGELLA-ASSOCIATED PROTEIN 74"/>
    <property type="match status" value="1"/>
</dbReference>
<evidence type="ECO:0000256" key="5">
    <source>
        <dbReference type="ARBA" id="ARBA00023273"/>
    </source>
</evidence>
<dbReference type="EMBL" id="SHKW01000001">
    <property type="protein sequence ID" value="RZU41668.1"/>
    <property type="molecule type" value="Genomic_DNA"/>
</dbReference>
<dbReference type="Gene3D" id="2.60.40.10">
    <property type="entry name" value="Immunoglobulins"/>
    <property type="match status" value="4"/>
</dbReference>
<feature type="domain" description="HYDIN/VesB/CFA65-like Ig-like" evidence="6">
    <location>
        <begin position="887"/>
        <end position="994"/>
    </location>
</feature>
<keyword evidence="8" id="KW-1185">Reference proteome</keyword>
<dbReference type="InterPro" id="IPR053879">
    <property type="entry name" value="HYDIN_VesB_CFA65-like_Ig"/>
</dbReference>
<proteinExistence type="predicted"/>
<keyword evidence="3" id="KW-0963">Cytoplasm</keyword>
<gene>
    <name evidence="7" type="ORF">BDD14_3194</name>
</gene>
<evidence type="ECO:0000256" key="2">
    <source>
        <dbReference type="ARBA" id="ARBA00004496"/>
    </source>
</evidence>
<dbReference type="RefSeq" id="WP_130419546.1">
    <property type="nucleotide sequence ID" value="NZ_SHKW01000001.1"/>
</dbReference>
<dbReference type="Pfam" id="PF22544">
    <property type="entry name" value="HYDIN_VesB_CFA65-like_Ig"/>
    <property type="match status" value="1"/>
</dbReference>
<reference evidence="7 8" key="1">
    <citation type="submission" date="2019-02" db="EMBL/GenBank/DDBJ databases">
        <title>Genomic Encyclopedia of Archaeal and Bacterial Type Strains, Phase II (KMG-II): from individual species to whole genera.</title>
        <authorList>
            <person name="Goeker M."/>
        </authorList>
    </citation>
    <scope>NUCLEOTIDE SEQUENCE [LARGE SCALE GENOMIC DNA]</scope>
    <source>
        <strain evidence="7 8">DSM 18101</strain>
    </source>
</reference>
<evidence type="ECO:0000313" key="8">
    <source>
        <dbReference type="Proteomes" id="UP000292958"/>
    </source>
</evidence>
<evidence type="ECO:0000256" key="4">
    <source>
        <dbReference type="ARBA" id="ARBA00023069"/>
    </source>
</evidence>
<evidence type="ECO:0000259" key="6">
    <source>
        <dbReference type="Pfam" id="PF22544"/>
    </source>
</evidence>
<dbReference type="NCBIfam" id="NF012200">
    <property type="entry name" value="choice_anch_D"/>
    <property type="match status" value="4"/>
</dbReference>
<comment type="subcellular location">
    <subcellularLocation>
        <location evidence="1">Cell projection</location>
        <location evidence="1">Cilium</location>
    </subcellularLocation>
    <subcellularLocation>
        <location evidence="2">Cytoplasm</location>
    </subcellularLocation>
</comment>
<dbReference type="Proteomes" id="UP000292958">
    <property type="component" value="Unassembled WGS sequence"/>
</dbReference>
<dbReference type="GO" id="GO:0005737">
    <property type="term" value="C:cytoplasm"/>
    <property type="evidence" value="ECO:0007669"/>
    <property type="project" value="UniProtKB-SubCell"/>
</dbReference>
<dbReference type="OrthoDB" id="9757947at2"/>
<dbReference type="PANTHER" id="PTHR22538">
    <property type="entry name" value="CILIA- AND FLAGELLA-ASSOCIATED PROTEIN 74"/>
    <property type="match status" value="1"/>
</dbReference>
<protein>
    <recommendedName>
        <fullName evidence="6">HYDIN/VesB/CFA65-like Ig-like domain-containing protein</fullName>
    </recommendedName>
</protein>
<keyword evidence="4" id="KW-0969">Cilium</keyword>
<dbReference type="CDD" id="cd15482">
    <property type="entry name" value="Sialidase_non-viral"/>
    <property type="match status" value="1"/>
</dbReference>
<dbReference type="InterPro" id="IPR015943">
    <property type="entry name" value="WD40/YVTN_repeat-like_dom_sf"/>
</dbReference>
<name>A0A4Q7YVI8_9BACT</name>
<sequence>MGSGKSIQLEVRLREAGRLVRASVWAVLLAALPFSIAQTRTTAAPRATGLAASWQPLGPAQVSSAAYGKVTGRVTAIAIDPADSTGNTVYIGTTGGGVWKSTNAAGPASAVTFAPLTDTLPVFSGNAGSGAVPSLSIGAMSARGPLVFAGTGDPNDATDSFYGGGLLRSADGGLTWTLVNGSQDVPNQNYLFTGLSFAGLAWSTVSSDTVVAALSEAAEGTLTGAATPTDSVMGLYYSTDAGLTWHMSTVMDGAQTVQRPLAAGVITSGGNAATAVVWNPVRNRFYAALRFHGYYESVDGVTWTRLPQQPGPGLTTAACPTNSDQVGSSNCPIFRGALTVEPSSGDMYGLTVDRGNRDQGLWRDVCAGTGSGCAAPVSFAQQLGATSLERNDGSAVIPQGDYNLSLAAMASGTDTLLFAGTVDLYRCSLASGCATMRNTTNVLNGCGAPARVAPAQHALAAQATSGSPFLLVGNDGGLWRSIDGVNQQAQPCSPDDAVHFENLNGGLGSLAEVESLAQHPTDPATLLAGLGANGTASTTAASTAGTGVWAQLAASEGGTVAIDPENPDLWYISTAAGVSIGRCDKGGGCAAPDFTGQPTIGPSQTASDSSLINTPWLLDPALSSNLIVGTCRVWRGPAADASVWPGDNAISRLLAGPQSPTCASANAMVRSLAAGGPAFSAAEAQSSGSQVIYAGIAGSADGGATAGGHLFVTQAAQTGTNASAWSDVSVSPVTNGAITTFNPNHFDISSIAVDPHDATGRTVYATVQGFHVAHVYRSTDAGAHWTNISRNLPDVPANSVLVDPDDANTIYVAMDSGVFATTQVTTCTTSNCWSVLGAGLPNAPAMQLRAAPAMSTGDGHTGELRVATYGRGIWQIPLLTAALPAQPAITLDPSSLNFADQAIGTPSAAQSVTVTNTGNAPLTISRVDISLAQLPLGPQAEFFETDDCVGGSVAAGQSCTLHVSFAPAATGNRSATMTIFGNVSGGQATVALSGRGTPGGSVVLTPLFVSFGAVDVNAPSQAQNITVSNTSGAQAALGTAAVSGDFRISANTCGSSLKASTGCTIGVVFTPTISGARAGSLTISADGNALTASLNGTGVLPATDSLAPAALSFAAQPLGSSSALERVILTNAGDKALTLIAAKTTGDFIAVNSCGNSLTGHSTCTVGVIFQPTALGAATGTLTVSDQYRSQNVTLSGTGVAPPGVSLSPLFGMSFPLTGVGLSSAPQSVTLTNNGGLPLSIGTIAVNGDFAIAPGTNTCTDPLAVGSACTMQLVFQPTAGGTRKGTLTISDSADNSPQTLPLTGSAVEFALAANGPQSVTTSSGQNAVFPLLFTSGPAVQGATVSLACSGAPANSTCTITPSTVPLDGRATTVSVTILTGVPSLSRLRLEHLEDRFLWAALLLPAGFFTIRRRRLASTALLCVLLVAAGCGGGRLIPSNGGPGSGGGSTNGVTAPGTYNIVVTGSSAGLSHTVSLTLVVQ</sequence>
<keyword evidence="5" id="KW-0966">Cell projection</keyword>
<comment type="caution">
    <text evidence="7">The sequence shown here is derived from an EMBL/GenBank/DDBJ whole genome shotgun (WGS) entry which is preliminary data.</text>
</comment>
<evidence type="ECO:0000256" key="3">
    <source>
        <dbReference type="ARBA" id="ARBA00022490"/>
    </source>
</evidence>
<dbReference type="SUPFAM" id="SSF110296">
    <property type="entry name" value="Oligoxyloglucan reducing end-specific cellobiohydrolase"/>
    <property type="match status" value="1"/>
</dbReference>
<dbReference type="InterPro" id="IPR013783">
    <property type="entry name" value="Ig-like_fold"/>
</dbReference>
<evidence type="ECO:0000313" key="7">
    <source>
        <dbReference type="EMBL" id="RZU41668.1"/>
    </source>
</evidence>
<dbReference type="Gene3D" id="2.130.10.10">
    <property type="entry name" value="YVTN repeat-like/Quinoprotein amine dehydrogenase"/>
    <property type="match status" value="3"/>
</dbReference>